<comment type="catalytic activity">
    <reaction evidence="1">
        <text>ATP + protein L-histidine = ADP + protein N-phospho-L-histidine.</text>
        <dbReference type="EC" id="2.7.13.3"/>
    </reaction>
</comment>
<name>A0ABQ6BP74_9CAUL</name>
<dbReference type="Gene3D" id="1.10.287.130">
    <property type="match status" value="1"/>
</dbReference>
<dbReference type="CDD" id="cd00130">
    <property type="entry name" value="PAS"/>
    <property type="match status" value="1"/>
</dbReference>
<dbReference type="Gene3D" id="3.30.450.20">
    <property type="entry name" value="PAS domain"/>
    <property type="match status" value="1"/>
</dbReference>
<evidence type="ECO:0000256" key="6">
    <source>
        <dbReference type="ARBA" id="ARBA00023012"/>
    </source>
</evidence>
<dbReference type="Pfam" id="PF00989">
    <property type="entry name" value="PAS"/>
    <property type="match status" value="1"/>
</dbReference>
<feature type="domain" description="Histidine kinase" evidence="8">
    <location>
        <begin position="307"/>
        <end position="523"/>
    </location>
</feature>
<dbReference type="PROSITE" id="PS50112">
    <property type="entry name" value="PAS"/>
    <property type="match status" value="1"/>
</dbReference>
<evidence type="ECO:0000259" key="10">
    <source>
        <dbReference type="PROSITE" id="PS50112"/>
    </source>
</evidence>
<evidence type="ECO:0000256" key="2">
    <source>
        <dbReference type="ARBA" id="ARBA00012438"/>
    </source>
</evidence>
<proteinExistence type="predicted"/>
<reference evidence="12" key="1">
    <citation type="journal article" date="2019" name="Int. J. Syst. Evol. Microbiol.">
        <title>The Global Catalogue of Microorganisms (GCM) 10K type strain sequencing project: providing services to taxonomists for standard genome sequencing and annotation.</title>
        <authorList>
            <consortium name="The Broad Institute Genomics Platform"/>
            <consortium name="The Broad Institute Genome Sequencing Center for Infectious Disease"/>
            <person name="Wu L."/>
            <person name="Ma J."/>
        </authorList>
    </citation>
    <scope>NUCLEOTIDE SEQUENCE [LARGE SCALE GENOMIC DNA]</scope>
    <source>
        <strain evidence="12">NBRC 110107</strain>
    </source>
</reference>
<dbReference type="PANTHER" id="PTHR45339">
    <property type="entry name" value="HYBRID SIGNAL TRANSDUCTION HISTIDINE KINASE J"/>
    <property type="match status" value="1"/>
</dbReference>
<dbReference type="InterPro" id="IPR035965">
    <property type="entry name" value="PAS-like_dom_sf"/>
</dbReference>
<dbReference type="SMART" id="SM00448">
    <property type="entry name" value="REC"/>
    <property type="match status" value="1"/>
</dbReference>
<dbReference type="EC" id="2.7.13.3" evidence="2"/>
<dbReference type="InterPro" id="IPR005467">
    <property type="entry name" value="His_kinase_dom"/>
</dbReference>
<dbReference type="Gene3D" id="3.30.450.40">
    <property type="match status" value="1"/>
</dbReference>
<evidence type="ECO:0000256" key="7">
    <source>
        <dbReference type="PROSITE-ProRule" id="PRU00169"/>
    </source>
</evidence>
<dbReference type="SMART" id="SM00091">
    <property type="entry name" value="PAS"/>
    <property type="match status" value="1"/>
</dbReference>
<dbReference type="Pfam" id="PF01590">
    <property type="entry name" value="GAF"/>
    <property type="match status" value="1"/>
</dbReference>
<dbReference type="InterPro" id="IPR013767">
    <property type="entry name" value="PAS_fold"/>
</dbReference>
<sequence length="675" mass="73619">MITLPPTDREAHRVDMVRSFGLLDQIRSPLHDEICAHARSLAQTQSALIALVDSERAWFSGGANFEGEDTCRWSSFCTHVIAEPVEFLWVEDASKDFRFARIPRVRSSPHLRFYAGAPILVNGYAVGALCVFDAEPRPFDSVLSGQLSSLAKIVAEDLAARHRTQSIESALIASADALIDIDQAGFITYWSDGAERLFGFSSADAVGANINIIVPDDFKAAHNEGFARWRQSGVARTGRRMDLTACRKDGTPVEIELWMAVVHERGVPHIHANIRDISERKAHANALEVATTEAQAANEAKTSFLANMSHEFRTPLNGVIGVVDLLRQTSLSDHQRELTSIIRKSSDQLAQLVGDVLDLARIESGNLVLTEVNMSLPDVVESVRNICELAAHEKGLTLSVDLDSDATSPVIGDPLRITQVLNNLVSNAIKFTERGSISISVRRSEDDYRFEVSDTGIGFNDEQRGVIFGRFQQADVSITRRFGGTGLGLAISRDLVTRMGGAIDCYSEPGHGATFWVTLRLPQAAQTPADDAPPPVTPEGMGRVLVVDDNATNRRVAQLLLQAIGIEVATVDDGKQAVEAFVNEKFDVILMDMMMPVMDGVAATIAIRDIERQHGMLRTSIIMLTANNLPQHIEASLNAGADLHLPKPLSVSGLLQALSKMPEPTSHQQDAAAYR</sequence>
<dbReference type="CDD" id="cd17546">
    <property type="entry name" value="REC_hyHK_CKI1_RcsC-like"/>
    <property type="match status" value="1"/>
</dbReference>
<dbReference type="Proteomes" id="UP001156921">
    <property type="component" value="Unassembled WGS sequence"/>
</dbReference>
<evidence type="ECO:0000259" key="9">
    <source>
        <dbReference type="PROSITE" id="PS50110"/>
    </source>
</evidence>
<dbReference type="InterPro" id="IPR001789">
    <property type="entry name" value="Sig_transdc_resp-reg_receiver"/>
</dbReference>
<dbReference type="InterPro" id="IPR004358">
    <property type="entry name" value="Sig_transdc_His_kin-like_C"/>
</dbReference>
<dbReference type="InterPro" id="IPR036097">
    <property type="entry name" value="HisK_dim/P_sf"/>
</dbReference>
<dbReference type="EMBL" id="BSOY01000033">
    <property type="protein sequence ID" value="GLS01683.1"/>
    <property type="molecule type" value="Genomic_DNA"/>
</dbReference>
<dbReference type="InterPro" id="IPR036890">
    <property type="entry name" value="HATPase_C_sf"/>
</dbReference>
<dbReference type="PROSITE" id="PS50110">
    <property type="entry name" value="RESPONSE_REGULATORY"/>
    <property type="match status" value="1"/>
</dbReference>
<dbReference type="InterPro" id="IPR003594">
    <property type="entry name" value="HATPase_dom"/>
</dbReference>
<keyword evidence="5" id="KW-0418">Kinase</keyword>
<dbReference type="CDD" id="cd00082">
    <property type="entry name" value="HisKA"/>
    <property type="match status" value="1"/>
</dbReference>
<keyword evidence="4" id="KW-0808">Transferase</keyword>
<dbReference type="InterPro" id="IPR003018">
    <property type="entry name" value="GAF"/>
</dbReference>
<protein>
    <recommendedName>
        <fullName evidence="2">histidine kinase</fullName>
        <ecNumber evidence="2">2.7.13.3</ecNumber>
    </recommendedName>
</protein>
<evidence type="ECO:0000259" key="8">
    <source>
        <dbReference type="PROSITE" id="PS50109"/>
    </source>
</evidence>
<feature type="domain" description="PAS" evidence="10">
    <location>
        <begin position="163"/>
        <end position="217"/>
    </location>
</feature>
<dbReference type="PRINTS" id="PR00344">
    <property type="entry name" value="BCTRLSENSOR"/>
</dbReference>
<dbReference type="Gene3D" id="3.30.565.10">
    <property type="entry name" value="Histidine kinase-like ATPase, C-terminal domain"/>
    <property type="match status" value="1"/>
</dbReference>
<dbReference type="InterPro" id="IPR029016">
    <property type="entry name" value="GAF-like_dom_sf"/>
</dbReference>
<dbReference type="InterPro" id="IPR011006">
    <property type="entry name" value="CheY-like_superfamily"/>
</dbReference>
<dbReference type="SUPFAM" id="SSF55785">
    <property type="entry name" value="PYP-like sensor domain (PAS domain)"/>
    <property type="match status" value="1"/>
</dbReference>
<dbReference type="InterPro" id="IPR003661">
    <property type="entry name" value="HisK_dim/P_dom"/>
</dbReference>
<feature type="modified residue" description="4-aspartylphosphate" evidence="7">
    <location>
        <position position="592"/>
    </location>
</feature>
<keyword evidence="6" id="KW-0902">Two-component regulatory system</keyword>
<dbReference type="Pfam" id="PF00072">
    <property type="entry name" value="Response_reg"/>
    <property type="match status" value="1"/>
</dbReference>
<dbReference type="SUPFAM" id="SSF55781">
    <property type="entry name" value="GAF domain-like"/>
    <property type="match status" value="1"/>
</dbReference>
<dbReference type="SUPFAM" id="SSF52172">
    <property type="entry name" value="CheY-like"/>
    <property type="match status" value="1"/>
</dbReference>
<dbReference type="SUPFAM" id="SSF55874">
    <property type="entry name" value="ATPase domain of HSP90 chaperone/DNA topoisomerase II/histidine kinase"/>
    <property type="match status" value="1"/>
</dbReference>
<evidence type="ECO:0000256" key="1">
    <source>
        <dbReference type="ARBA" id="ARBA00000085"/>
    </source>
</evidence>
<evidence type="ECO:0000256" key="4">
    <source>
        <dbReference type="ARBA" id="ARBA00022679"/>
    </source>
</evidence>
<evidence type="ECO:0000256" key="3">
    <source>
        <dbReference type="ARBA" id="ARBA00022553"/>
    </source>
</evidence>
<dbReference type="PANTHER" id="PTHR45339:SF1">
    <property type="entry name" value="HYBRID SIGNAL TRANSDUCTION HISTIDINE KINASE J"/>
    <property type="match status" value="1"/>
</dbReference>
<keyword evidence="12" id="KW-1185">Reference proteome</keyword>
<comment type="caution">
    <text evidence="11">The sequence shown here is derived from an EMBL/GenBank/DDBJ whole genome shotgun (WGS) entry which is preliminary data.</text>
</comment>
<gene>
    <name evidence="11" type="ORF">GCM10007859_16980</name>
</gene>
<feature type="domain" description="Response regulatory" evidence="9">
    <location>
        <begin position="543"/>
        <end position="662"/>
    </location>
</feature>
<dbReference type="SMART" id="SM00387">
    <property type="entry name" value="HATPase_c"/>
    <property type="match status" value="1"/>
</dbReference>
<evidence type="ECO:0000313" key="11">
    <source>
        <dbReference type="EMBL" id="GLS01683.1"/>
    </source>
</evidence>
<dbReference type="SMART" id="SM00388">
    <property type="entry name" value="HisKA"/>
    <property type="match status" value="1"/>
</dbReference>
<dbReference type="Pfam" id="PF02518">
    <property type="entry name" value="HATPase_c"/>
    <property type="match status" value="1"/>
</dbReference>
<dbReference type="Pfam" id="PF00512">
    <property type="entry name" value="HisKA"/>
    <property type="match status" value="1"/>
</dbReference>
<dbReference type="CDD" id="cd16922">
    <property type="entry name" value="HATPase_EvgS-ArcB-TorS-like"/>
    <property type="match status" value="1"/>
</dbReference>
<dbReference type="SUPFAM" id="SSF47384">
    <property type="entry name" value="Homodimeric domain of signal transducing histidine kinase"/>
    <property type="match status" value="1"/>
</dbReference>
<dbReference type="RefSeq" id="WP_284222544.1">
    <property type="nucleotide sequence ID" value="NZ_BSOY01000033.1"/>
</dbReference>
<evidence type="ECO:0000256" key="5">
    <source>
        <dbReference type="ARBA" id="ARBA00022777"/>
    </source>
</evidence>
<accession>A0ABQ6BP74</accession>
<dbReference type="InterPro" id="IPR000014">
    <property type="entry name" value="PAS"/>
</dbReference>
<dbReference type="NCBIfam" id="TIGR00229">
    <property type="entry name" value="sensory_box"/>
    <property type="match status" value="1"/>
</dbReference>
<evidence type="ECO:0000313" key="12">
    <source>
        <dbReference type="Proteomes" id="UP001156921"/>
    </source>
</evidence>
<dbReference type="PROSITE" id="PS50109">
    <property type="entry name" value="HIS_KIN"/>
    <property type="match status" value="1"/>
</dbReference>
<organism evidence="11 12">
    <name type="scientific">Brevundimonas denitrificans</name>
    <dbReference type="NCBI Taxonomy" id="1443434"/>
    <lineage>
        <taxon>Bacteria</taxon>
        <taxon>Pseudomonadati</taxon>
        <taxon>Pseudomonadota</taxon>
        <taxon>Alphaproteobacteria</taxon>
        <taxon>Caulobacterales</taxon>
        <taxon>Caulobacteraceae</taxon>
        <taxon>Brevundimonas</taxon>
    </lineage>
</organism>
<dbReference type="Gene3D" id="3.40.50.2300">
    <property type="match status" value="1"/>
</dbReference>
<keyword evidence="3 7" id="KW-0597">Phosphoprotein</keyword>